<gene>
    <name evidence="1" type="ORF">LTS18_006821</name>
</gene>
<sequence>MTTSDGPAPALGTPNAPSVPLPQPTRKVFKCIVDDTAFLAGAKTSTRDGIKKWVNNGSIRLFVPLHTMEALQHLAGGSTRIATDAKDALIWLDDISDDPSISEAGLVQLQGGEDEYERWADVEKFLLPETLLSMKPESEASDDVAEDMDGLHIDEEDMESASESSHDSNELRTHTPSSPRSAYSASSPAVLHSSPYKGAKTPPTPVNGRTGDMKTYSNGSFKTGESASLVPLNYKRLFNYIVWRINHGQQYSGTLSDDLDTFILLTNDDRKRQIAQRFGIRAKRLEQLRDIIAREDREYKNRQTVLKKEIE</sequence>
<accession>A0ACC3D380</accession>
<feature type="non-terminal residue" evidence="1">
    <location>
        <position position="311"/>
    </location>
</feature>
<comment type="caution">
    <text evidence="1">The sequence shown here is derived from an EMBL/GenBank/DDBJ whole genome shotgun (WGS) entry which is preliminary data.</text>
</comment>
<name>A0ACC3D380_9PEZI</name>
<keyword evidence="2" id="KW-1185">Reference proteome</keyword>
<evidence type="ECO:0000313" key="1">
    <source>
        <dbReference type="EMBL" id="KAK3061189.1"/>
    </source>
</evidence>
<proteinExistence type="predicted"/>
<dbReference type="Proteomes" id="UP001186974">
    <property type="component" value="Unassembled WGS sequence"/>
</dbReference>
<dbReference type="EMBL" id="JAWDJW010008007">
    <property type="protein sequence ID" value="KAK3061189.1"/>
    <property type="molecule type" value="Genomic_DNA"/>
</dbReference>
<reference evidence="1" key="1">
    <citation type="submission" date="2024-09" db="EMBL/GenBank/DDBJ databases">
        <title>Black Yeasts Isolated from many extreme environments.</title>
        <authorList>
            <person name="Coleine C."/>
            <person name="Stajich J.E."/>
            <person name="Selbmann L."/>
        </authorList>
    </citation>
    <scope>NUCLEOTIDE SEQUENCE</scope>
    <source>
        <strain evidence="1">CCFEE 5737</strain>
    </source>
</reference>
<protein>
    <submittedName>
        <fullName evidence="1">Uncharacterized protein</fullName>
    </submittedName>
</protein>
<organism evidence="1 2">
    <name type="scientific">Coniosporium uncinatum</name>
    <dbReference type="NCBI Taxonomy" id="93489"/>
    <lineage>
        <taxon>Eukaryota</taxon>
        <taxon>Fungi</taxon>
        <taxon>Dikarya</taxon>
        <taxon>Ascomycota</taxon>
        <taxon>Pezizomycotina</taxon>
        <taxon>Dothideomycetes</taxon>
        <taxon>Dothideomycetes incertae sedis</taxon>
        <taxon>Coniosporium</taxon>
    </lineage>
</organism>
<evidence type="ECO:0000313" key="2">
    <source>
        <dbReference type="Proteomes" id="UP001186974"/>
    </source>
</evidence>